<accession>A0AAD1W0L6</accession>
<dbReference type="AlphaFoldDB" id="A0AAD1W0L6"/>
<reference evidence="1" key="1">
    <citation type="submission" date="2022-03" db="EMBL/GenBank/DDBJ databases">
        <authorList>
            <person name="Alioto T."/>
            <person name="Alioto T."/>
            <person name="Gomez Garrido J."/>
        </authorList>
    </citation>
    <scope>NUCLEOTIDE SEQUENCE</scope>
</reference>
<feature type="non-terminal residue" evidence="1">
    <location>
        <position position="99"/>
    </location>
</feature>
<gene>
    <name evidence="1" type="ORF">PECUL_23A013005</name>
</gene>
<dbReference type="EMBL" id="OW240915">
    <property type="protein sequence ID" value="CAH2283691.1"/>
    <property type="molecule type" value="Genomic_DNA"/>
</dbReference>
<sequence>QKNHVQRISLAGNTLQTPKALAEGFRQYYSSLYCLSPNTTLTHEGEEAYTARQKTYIEQNITTTLTPQDISTLEEDITEAEIRLAIKLAKLGKSQMDTR</sequence>
<dbReference type="Proteomes" id="UP001295444">
    <property type="component" value="Chromosome 04"/>
</dbReference>
<keyword evidence="2" id="KW-1185">Reference proteome</keyword>
<protein>
    <submittedName>
        <fullName evidence="1">Uncharacterized protein</fullName>
    </submittedName>
</protein>
<evidence type="ECO:0000313" key="1">
    <source>
        <dbReference type="EMBL" id="CAH2283691.1"/>
    </source>
</evidence>
<feature type="non-terminal residue" evidence="1">
    <location>
        <position position="1"/>
    </location>
</feature>
<proteinExistence type="predicted"/>
<evidence type="ECO:0000313" key="2">
    <source>
        <dbReference type="Proteomes" id="UP001295444"/>
    </source>
</evidence>
<organism evidence="1 2">
    <name type="scientific">Pelobates cultripes</name>
    <name type="common">Western spadefoot toad</name>
    <dbReference type="NCBI Taxonomy" id="61616"/>
    <lineage>
        <taxon>Eukaryota</taxon>
        <taxon>Metazoa</taxon>
        <taxon>Chordata</taxon>
        <taxon>Craniata</taxon>
        <taxon>Vertebrata</taxon>
        <taxon>Euteleostomi</taxon>
        <taxon>Amphibia</taxon>
        <taxon>Batrachia</taxon>
        <taxon>Anura</taxon>
        <taxon>Pelobatoidea</taxon>
        <taxon>Pelobatidae</taxon>
        <taxon>Pelobates</taxon>
    </lineage>
</organism>
<name>A0AAD1W0L6_PELCU</name>